<protein>
    <recommendedName>
        <fullName evidence="3">gluconokinase</fullName>
        <ecNumber evidence="3">2.7.1.12</ecNumber>
    </recommendedName>
</protein>
<dbReference type="PANTHER" id="PTHR43442:SF3">
    <property type="entry name" value="GLUCONOKINASE-RELATED"/>
    <property type="match status" value="1"/>
</dbReference>
<dbReference type="InterPro" id="IPR006001">
    <property type="entry name" value="Therm_gnt_kin"/>
</dbReference>
<dbReference type="InterPro" id="IPR027417">
    <property type="entry name" value="P-loop_NTPase"/>
</dbReference>
<comment type="catalytic activity">
    <reaction evidence="8">
        <text>D-gluconate + ATP = 6-phospho-D-gluconate + ADP + H(+)</text>
        <dbReference type="Rhea" id="RHEA:19433"/>
        <dbReference type="ChEBI" id="CHEBI:15378"/>
        <dbReference type="ChEBI" id="CHEBI:18391"/>
        <dbReference type="ChEBI" id="CHEBI:30616"/>
        <dbReference type="ChEBI" id="CHEBI:58759"/>
        <dbReference type="ChEBI" id="CHEBI:456216"/>
        <dbReference type="EC" id="2.7.1.12"/>
    </reaction>
</comment>
<dbReference type="EMBL" id="MLJW01000164">
    <property type="protein sequence ID" value="OIQ95553.1"/>
    <property type="molecule type" value="Genomic_DNA"/>
</dbReference>
<evidence type="ECO:0000313" key="9">
    <source>
        <dbReference type="EMBL" id="OIQ95553.1"/>
    </source>
</evidence>
<accession>A0A1J5RIE6</accession>
<keyword evidence="4 9" id="KW-0808">Transferase</keyword>
<dbReference type="FunFam" id="3.40.50.300:FF:000522">
    <property type="entry name" value="Gluconokinase"/>
    <property type="match status" value="1"/>
</dbReference>
<evidence type="ECO:0000256" key="2">
    <source>
        <dbReference type="ARBA" id="ARBA00008420"/>
    </source>
</evidence>
<dbReference type="EC" id="2.7.1.12" evidence="3"/>
<dbReference type="GO" id="GO:0005737">
    <property type="term" value="C:cytoplasm"/>
    <property type="evidence" value="ECO:0007669"/>
    <property type="project" value="TreeGrafter"/>
</dbReference>
<comment type="similarity">
    <text evidence="2">Belongs to the gluconokinase GntK/GntV family.</text>
</comment>
<dbReference type="GO" id="GO:0005975">
    <property type="term" value="P:carbohydrate metabolic process"/>
    <property type="evidence" value="ECO:0007669"/>
    <property type="project" value="InterPro"/>
</dbReference>
<dbReference type="NCBIfam" id="TIGR01313">
    <property type="entry name" value="therm_gnt_kin"/>
    <property type="match status" value="1"/>
</dbReference>
<dbReference type="PANTHER" id="PTHR43442">
    <property type="entry name" value="GLUCONOKINASE-RELATED"/>
    <property type="match status" value="1"/>
</dbReference>
<evidence type="ECO:0000256" key="3">
    <source>
        <dbReference type="ARBA" id="ARBA00012054"/>
    </source>
</evidence>
<dbReference type="GO" id="GO:0046316">
    <property type="term" value="F:gluconokinase activity"/>
    <property type="evidence" value="ECO:0007669"/>
    <property type="project" value="UniProtKB-EC"/>
</dbReference>
<dbReference type="Gene3D" id="3.40.50.300">
    <property type="entry name" value="P-loop containing nucleotide triphosphate hydrolases"/>
    <property type="match status" value="1"/>
</dbReference>
<keyword evidence="5" id="KW-0547">Nucleotide-binding</keyword>
<evidence type="ECO:0000256" key="6">
    <source>
        <dbReference type="ARBA" id="ARBA00022777"/>
    </source>
</evidence>
<dbReference type="CDD" id="cd02021">
    <property type="entry name" value="GntK"/>
    <property type="match status" value="1"/>
</dbReference>
<comment type="caution">
    <text evidence="9">The sequence shown here is derived from an EMBL/GenBank/DDBJ whole genome shotgun (WGS) entry which is preliminary data.</text>
</comment>
<evidence type="ECO:0000256" key="5">
    <source>
        <dbReference type="ARBA" id="ARBA00022741"/>
    </source>
</evidence>
<evidence type="ECO:0000256" key="8">
    <source>
        <dbReference type="ARBA" id="ARBA00048090"/>
    </source>
</evidence>
<evidence type="ECO:0000256" key="4">
    <source>
        <dbReference type="ARBA" id="ARBA00022679"/>
    </source>
</evidence>
<dbReference type="SUPFAM" id="SSF52540">
    <property type="entry name" value="P-loop containing nucleoside triphosphate hydrolases"/>
    <property type="match status" value="1"/>
</dbReference>
<keyword evidence="7" id="KW-0067">ATP-binding</keyword>
<dbReference type="Pfam" id="PF13671">
    <property type="entry name" value="AAA_33"/>
    <property type="match status" value="1"/>
</dbReference>
<proteinExistence type="inferred from homology"/>
<dbReference type="AlphaFoldDB" id="A0A1J5RIE6"/>
<gene>
    <name evidence="9" type="primary">gntK_1</name>
    <name evidence="9" type="ORF">GALL_224250</name>
</gene>
<evidence type="ECO:0000256" key="1">
    <source>
        <dbReference type="ARBA" id="ARBA00004761"/>
    </source>
</evidence>
<reference evidence="9" key="1">
    <citation type="submission" date="2016-10" db="EMBL/GenBank/DDBJ databases">
        <title>Sequence of Gallionella enrichment culture.</title>
        <authorList>
            <person name="Poehlein A."/>
            <person name="Muehling M."/>
            <person name="Daniel R."/>
        </authorList>
    </citation>
    <scope>NUCLEOTIDE SEQUENCE</scope>
</reference>
<evidence type="ECO:0000256" key="7">
    <source>
        <dbReference type="ARBA" id="ARBA00022840"/>
    </source>
</evidence>
<dbReference type="GO" id="GO:0005524">
    <property type="term" value="F:ATP binding"/>
    <property type="evidence" value="ECO:0007669"/>
    <property type="project" value="UniProtKB-KW"/>
</dbReference>
<keyword evidence="6 9" id="KW-0418">Kinase</keyword>
<name>A0A1J5RIE6_9ZZZZ</name>
<comment type="pathway">
    <text evidence="1">Carbohydrate acid metabolism.</text>
</comment>
<sequence>MLYIAQGIVITKPAPAMSPRPDTRVLHVSVVVMGVSGCGKTTLGEALAWELGAPFVEGDAFHPSANVAKMASGRPLEDSDRAGWLEALARRLAIGRERGEPVVLACSALKRRYRDVLRSGDPALRLVFLHGQRELIAARLHTRAGHFMPPSLLESQFRDLEIPSADEDCLACDPAEPTGELVRRAVQWLGERGSTVKR</sequence>
<organism evidence="9">
    <name type="scientific">mine drainage metagenome</name>
    <dbReference type="NCBI Taxonomy" id="410659"/>
    <lineage>
        <taxon>unclassified sequences</taxon>
        <taxon>metagenomes</taxon>
        <taxon>ecological metagenomes</taxon>
    </lineage>
</organism>